<dbReference type="Proteomes" id="UP000251075">
    <property type="component" value="Unassembled WGS sequence"/>
</dbReference>
<feature type="transmembrane region" description="Helical" evidence="1">
    <location>
        <begin position="29"/>
        <end position="46"/>
    </location>
</feature>
<proteinExistence type="predicted"/>
<evidence type="ECO:0000313" key="3">
    <source>
        <dbReference type="Proteomes" id="UP000251075"/>
    </source>
</evidence>
<accession>A0A364P0X5</accession>
<comment type="caution">
    <text evidence="2">The sequence shown here is derived from an EMBL/GenBank/DDBJ whole genome shotgun (WGS) entry which is preliminary data.</text>
</comment>
<dbReference type="AlphaFoldDB" id="A0A364P0X5"/>
<organism evidence="2 3">
    <name type="scientific">Paramagnetospirillum kuznetsovii</name>
    <dbReference type="NCBI Taxonomy" id="2053833"/>
    <lineage>
        <taxon>Bacteria</taxon>
        <taxon>Pseudomonadati</taxon>
        <taxon>Pseudomonadota</taxon>
        <taxon>Alphaproteobacteria</taxon>
        <taxon>Rhodospirillales</taxon>
        <taxon>Magnetospirillaceae</taxon>
        <taxon>Paramagnetospirillum</taxon>
    </lineage>
</organism>
<keyword evidence="3" id="KW-1185">Reference proteome</keyword>
<name>A0A364P0X5_9PROT</name>
<feature type="transmembrane region" description="Helical" evidence="1">
    <location>
        <begin position="7"/>
        <end position="23"/>
    </location>
</feature>
<evidence type="ECO:0000313" key="2">
    <source>
        <dbReference type="EMBL" id="RAU22807.1"/>
    </source>
</evidence>
<keyword evidence="1" id="KW-0812">Transmembrane</keyword>
<evidence type="ECO:0000256" key="1">
    <source>
        <dbReference type="SAM" id="Phobius"/>
    </source>
</evidence>
<dbReference type="EMBL" id="PGTO01000003">
    <property type="protein sequence ID" value="RAU22807.1"/>
    <property type="molecule type" value="Genomic_DNA"/>
</dbReference>
<protein>
    <submittedName>
        <fullName evidence="2">Uncharacterized protein</fullName>
    </submittedName>
</protein>
<keyword evidence="1" id="KW-0472">Membrane</keyword>
<feature type="transmembrane region" description="Helical" evidence="1">
    <location>
        <begin position="53"/>
        <end position="72"/>
    </location>
</feature>
<reference evidence="2 3" key="1">
    <citation type="submission" date="2017-11" db="EMBL/GenBank/DDBJ databases">
        <title>Draft genome sequence of magnetotactic bacterium Magnetospirillum kuznetsovii LBB-42.</title>
        <authorList>
            <person name="Grouzdev D.S."/>
            <person name="Rysina M.S."/>
            <person name="Baslerov R.V."/>
            <person name="Koziaeva V."/>
        </authorList>
    </citation>
    <scope>NUCLEOTIDE SEQUENCE [LARGE SCALE GENOMIC DNA]</scope>
    <source>
        <strain evidence="2 3">LBB-42</strain>
    </source>
</reference>
<keyword evidence="1" id="KW-1133">Transmembrane helix</keyword>
<sequence>MLQSIKWVGTAAGIIGALFLAANVAESGWGFTFFLVSSLAWTWVGVRTRDHALTALQGVFVGIDLLGIVRWLL</sequence>
<gene>
    <name evidence="2" type="ORF">CU669_05300</name>
</gene>